<name>A0A2W3YQA3_9ENTE</name>
<keyword evidence="2" id="KW-1185">Reference proteome</keyword>
<reference evidence="1 2" key="1">
    <citation type="submission" date="2017-11" db="EMBL/GenBank/DDBJ databases">
        <title>Draft genome sequence of Enterococcus plantarum TRW2 strain isolated from lettuce.</title>
        <authorList>
            <person name="Kim E.B."/>
            <person name="Marco M.L."/>
            <person name="Williams T.R."/>
            <person name="You I.H."/>
        </authorList>
    </citation>
    <scope>NUCLEOTIDE SEQUENCE [LARGE SCALE GENOMIC DNA]</scope>
    <source>
        <strain evidence="1 2">TRW2</strain>
    </source>
</reference>
<dbReference type="AlphaFoldDB" id="A0A2W3YQA3"/>
<accession>A0A2W3YQA3</accession>
<evidence type="ECO:0000313" key="2">
    <source>
        <dbReference type="Proteomes" id="UP000249828"/>
    </source>
</evidence>
<organism evidence="1 2">
    <name type="scientific">Enterococcus plantarum</name>
    <dbReference type="NCBI Taxonomy" id="1077675"/>
    <lineage>
        <taxon>Bacteria</taxon>
        <taxon>Bacillati</taxon>
        <taxon>Bacillota</taxon>
        <taxon>Bacilli</taxon>
        <taxon>Lactobacillales</taxon>
        <taxon>Enterococcaceae</taxon>
        <taxon>Enterococcus</taxon>
    </lineage>
</organism>
<sequence>MCVVTNKDRQLTDELKKNVILADLGDQEAKAKIADIWGVFSTTDFLDKCDPIIVIYPDGESEIYRSKIKTIEACKIAHKTLQNCIETGSPDRMGRCYDYVIR</sequence>
<gene>
    <name evidence="1" type="ORF">CI088_15825</name>
</gene>
<dbReference type="Proteomes" id="UP000249828">
    <property type="component" value="Unassembled WGS sequence"/>
</dbReference>
<comment type="caution">
    <text evidence="1">The sequence shown here is derived from an EMBL/GenBank/DDBJ whole genome shotgun (WGS) entry which is preliminary data.</text>
</comment>
<evidence type="ECO:0000313" key="1">
    <source>
        <dbReference type="EMBL" id="PZL70116.1"/>
    </source>
</evidence>
<dbReference type="EMBL" id="PIEU01000124">
    <property type="protein sequence ID" value="PZL70116.1"/>
    <property type="molecule type" value="Genomic_DNA"/>
</dbReference>
<protein>
    <submittedName>
        <fullName evidence="1">Uncharacterized protein</fullName>
    </submittedName>
</protein>
<proteinExistence type="predicted"/>